<evidence type="ECO:0000259" key="2">
    <source>
        <dbReference type="Pfam" id="PF13472"/>
    </source>
</evidence>
<dbReference type="OrthoDB" id="9794725at2"/>
<dbReference type="Gene3D" id="3.40.50.1110">
    <property type="entry name" value="SGNH hydrolase"/>
    <property type="match status" value="1"/>
</dbReference>
<evidence type="ECO:0000313" key="4">
    <source>
        <dbReference type="Proteomes" id="UP000011721"/>
    </source>
</evidence>
<reference evidence="4" key="1">
    <citation type="journal article" date="2013" name="Stand. Genomic Sci.">
        <title>Complete genome sequence of Desulfocapsa sulfexigens, a marine deltaproteobacterium specialized in disproportionating inorganic sulfur compounds.</title>
        <authorList>
            <person name="Finster K.W."/>
            <person name="Kjeldsen K.U."/>
            <person name="Kube M."/>
            <person name="Reinhardt R."/>
            <person name="Mussmann M."/>
            <person name="Amann R."/>
            <person name="Schreiber L."/>
        </authorList>
    </citation>
    <scope>NUCLEOTIDE SEQUENCE [LARGE SCALE GENOMIC DNA]</scope>
    <source>
        <strain evidence="4">DSM 10523 / SB164P1</strain>
    </source>
</reference>
<dbReference type="AlphaFoldDB" id="M1PE96"/>
<accession>M1PE96</accession>
<feature type="domain" description="SGNH hydrolase-type esterase" evidence="2">
    <location>
        <begin position="76"/>
        <end position="228"/>
    </location>
</feature>
<evidence type="ECO:0000256" key="1">
    <source>
        <dbReference type="SAM" id="Phobius"/>
    </source>
</evidence>
<dbReference type="eggNOG" id="COG2755">
    <property type="taxonomic scope" value="Bacteria"/>
</dbReference>
<dbReference type="EMBL" id="CP003985">
    <property type="protein sequence ID" value="AGF79902.1"/>
    <property type="molecule type" value="Genomic_DNA"/>
</dbReference>
<dbReference type="Proteomes" id="UP000011721">
    <property type="component" value="Chromosome"/>
</dbReference>
<proteinExistence type="predicted"/>
<sequence length="243" mass="27613">MMKNIFYLFFVFVVFSGIVATTTISYYKQKKTDRLYNYKLKETCPIHVSIQSNNIILYGDSRIFEWGEPDFGEGFVAINYGVTGATTEETLHLIENTIFDVSPKWYIVQVGINDLVAASMLDTNNQQRVQTKALLNIKKIIKKLSSSGSHVIVLTVVPPISPSFFKRLIWGKGIENASHQLSLSLLSESSKNITVIDMRRIFLQPGTRSWNTAYSKDALHWNNKAYEALTFEVNKLISKTTQP</sequence>
<dbReference type="InterPro" id="IPR036514">
    <property type="entry name" value="SGNH_hydro_sf"/>
</dbReference>
<protein>
    <submittedName>
        <fullName evidence="3">Lysophospholipase L1-like esterase</fullName>
    </submittedName>
</protein>
<evidence type="ECO:0000313" key="3">
    <source>
        <dbReference type="EMBL" id="AGF79902.1"/>
    </source>
</evidence>
<dbReference type="Pfam" id="PF13472">
    <property type="entry name" value="Lipase_GDSL_2"/>
    <property type="match status" value="1"/>
</dbReference>
<dbReference type="GO" id="GO:0016788">
    <property type="term" value="F:hydrolase activity, acting on ester bonds"/>
    <property type="evidence" value="ECO:0007669"/>
    <property type="project" value="UniProtKB-ARBA"/>
</dbReference>
<name>M1PE96_DESSD</name>
<organism evidence="3 4">
    <name type="scientific">Desulfocapsa sulfexigens (strain DSM 10523 / SB164P1)</name>
    <dbReference type="NCBI Taxonomy" id="1167006"/>
    <lineage>
        <taxon>Bacteria</taxon>
        <taxon>Pseudomonadati</taxon>
        <taxon>Thermodesulfobacteriota</taxon>
        <taxon>Desulfobulbia</taxon>
        <taxon>Desulfobulbales</taxon>
        <taxon>Desulfocapsaceae</taxon>
        <taxon>Desulfocapsa</taxon>
    </lineage>
</organism>
<keyword evidence="1" id="KW-0812">Transmembrane</keyword>
<keyword evidence="1" id="KW-0472">Membrane</keyword>
<dbReference type="RefSeq" id="WP_015405584.1">
    <property type="nucleotide sequence ID" value="NC_020304.1"/>
</dbReference>
<dbReference type="InterPro" id="IPR013830">
    <property type="entry name" value="SGNH_hydro"/>
</dbReference>
<feature type="transmembrane region" description="Helical" evidence="1">
    <location>
        <begin position="6"/>
        <end position="27"/>
    </location>
</feature>
<dbReference type="HOGENOM" id="CLU_1101968_0_0_7"/>
<keyword evidence="1" id="KW-1133">Transmembrane helix</keyword>
<dbReference type="KEGG" id="dsf:UWK_03385"/>
<dbReference type="SUPFAM" id="SSF52266">
    <property type="entry name" value="SGNH hydrolase"/>
    <property type="match status" value="1"/>
</dbReference>
<dbReference type="STRING" id="1167006.UWK_03385"/>
<keyword evidence="4" id="KW-1185">Reference proteome</keyword>
<gene>
    <name evidence="3" type="ordered locus">UWK_03385</name>
</gene>